<evidence type="ECO:0000313" key="6">
    <source>
        <dbReference type="EMBL" id="CTQ42032.1"/>
    </source>
</evidence>
<dbReference type="PROSITE" id="PS51462">
    <property type="entry name" value="NUDIX"/>
    <property type="match status" value="1"/>
</dbReference>
<keyword evidence="2" id="KW-0479">Metal-binding</keyword>
<dbReference type="GO" id="GO:1901909">
    <property type="term" value="P:diadenosine hexaphosphate catabolic process"/>
    <property type="evidence" value="ECO:0007669"/>
    <property type="project" value="TreeGrafter"/>
</dbReference>
<dbReference type="PANTHER" id="PTHR12629">
    <property type="entry name" value="DIPHOSPHOINOSITOL POLYPHOSPHATE PHOSPHOHYDROLASE"/>
    <property type="match status" value="1"/>
</dbReference>
<evidence type="ECO:0000259" key="5">
    <source>
        <dbReference type="PROSITE" id="PS51462"/>
    </source>
</evidence>
<dbReference type="GO" id="GO:0008486">
    <property type="term" value="F:diphosphoinositol-polyphosphate diphosphatase activity"/>
    <property type="evidence" value="ECO:0007669"/>
    <property type="project" value="TreeGrafter"/>
</dbReference>
<dbReference type="GO" id="GO:1901907">
    <property type="term" value="P:diadenosine pentaphosphate catabolic process"/>
    <property type="evidence" value="ECO:0007669"/>
    <property type="project" value="TreeGrafter"/>
</dbReference>
<dbReference type="CDD" id="cd04666">
    <property type="entry name" value="NUDIX_DIPP2_like_Nudt4"/>
    <property type="match status" value="1"/>
</dbReference>
<accession>A0A0M6XXK2</accession>
<protein>
    <submittedName>
        <fullName evidence="6">NUDIX domain protein</fullName>
    </submittedName>
</protein>
<dbReference type="Gene3D" id="3.90.79.10">
    <property type="entry name" value="Nucleoside Triphosphate Pyrophosphohydrolase"/>
    <property type="match status" value="1"/>
</dbReference>
<dbReference type="RefSeq" id="WP_022999403.1">
    <property type="nucleotide sequence ID" value="NZ_CP045622.1"/>
</dbReference>
<dbReference type="GO" id="GO:0071543">
    <property type="term" value="P:diphosphoinositol polyphosphate metabolic process"/>
    <property type="evidence" value="ECO:0007669"/>
    <property type="project" value="TreeGrafter"/>
</dbReference>
<organism evidence="6 7">
    <name type="scientific">Roseibium aggregatum</name>
    <dbReference type="NCBI Taxonomy" id="187304"/>
    <lineage>
        <taxon>Bacteria</taxon>
        <taxon>Pseudomonadati</taxon>
        <taxon>Pseudomonadota</taxon>
        <taxon>Alphaproteobacteria</taxon>
        <taxon>Hyphomicrobiales</taxon>
        <taxon>Stappiaceae</taxon>
        <taxon>Roseibium</taxon>
    </lineage>
</organism>
<dbReference type="GO" id="GO:0034432">
    <property type="term" value="F:bis(5'-adenosyl)-pentaphosphatase activity"/>
    <property type="evidence" value="ECO:0007669"/>
    <property type="project" value="TreeGrafter"/>
</dbReference>
<reference evidence="7" key="1">
    <citation type="submission" date="2015-07" db="EMBL/GenBank/DDBJ databases">
        <authorList>
            <person name="Rodrigo-Torres Lidia"/>
            <person name="Arahal R.David."/>
        </authorList>
    </citation>
    <scope>NUCLEOTIDE SEQUENCE [LARGE SCALE GENOMIC DNA]</scope>
    <source>
        <strain evidence="7">CECT 4801</strain>
    </source>
</reference>
<dbReference type="Proteomes" id="UP000048926">
    <property type="component" value="Unassembled WGS sequence"/>
</dbReference>
<dbReference type="InterPro" id="IPR015797">
    <property type="entry name" value="NUDIX_hydrolase-like_dom_sf"/>
</dbReference>
<dbReference type="PANTHER" id="PTHR12629:SF0">
    <property type="entry name" value="DIPHOSPHOINOSITOL-POLYPHOSPHATE DIPHOSPHATASE"/>
    <property type="match status" value="1"/>
</dbReference>
<dbReference type="Pfam" id="PF00293">
    <property type="entry name" value="NUDIX"/>
    <property type="match status" value="1"/>
</dbReference>
<gene>
    <name evidence="6" type="ORF">LAL4801_00452</name>
</gene>
<dbReference type="GO" id="GO:1901911">
    <property type="term" value="P:adenosine 5'-(hexahydrogen pentaphosphate) catabolic process"/>
    <property type="evidence" value="ECO:0007669"/>
    <property type="project" value="TreeGrafter"/>
</dbReference>
<dbReference type="SUPFAM" id="SSF55811">
    <property type="entry name" value="Nudix"/>
    <property type="match status" value="1"/>
</dbReference>
<dbReference type="GO" id="GO:0005737">
    <property type="term" value="C:cytoplasm"/>
    <property type="evidence" value="ECO:0007669"/>
    <property type="project" value="TreeGrafter"/>
</dbReference>
<evidence type="ECO:0000256" key="1">
    <source>
        <dbReference type="ARBA" id="ARBA00001946"/>
    </source>
</evidence>
<evidence type="ECO:0000256" key="3">
    <source>
        <dbReference type="ARBA" id="ARBA00022801"/>
    </source>
</evidence>
<dbReference type="STRING" id="187304.B0E33_27830"/>
<name>A0A0M6XXK2_9HYPH</name>
<dbReference type="EMBL" id="CXST01000001">
    <property type="protein sequence ID" value="CTQ42032.1"/>
    <property type="molecule type" value="Genomic_DNA"/>
</dbReference>
<keyword evidence="4" id="KW-0460">Magnesium</keyword>
<proteinExistence type="predicted"/>
<dbReference type="InterPro" id="IPR000086">
    <property type="entry name" value="NUDIX_hydrolase_dom"/>
</dbReference>
<evidence type="ECO:0000256" key="2">
    <source>
        <dbReference type="ARBA" id="ARBA00022723"/>
    </source>
</evidence>
<dbReference type="InterPro" id="IPR047198">
    <property type="entry name" value="DDP-like_NUDIX"/>
</dbReference>
<dbReference type="OrthoDB" id="7066910at2"/>
<evidence type="ECO:0000313" key="7">
    <source>
        <dbReference type="Proteomes" id="UP000048926"/>
    </source>
</evidence>
<dbReference type="KEGG" id="lagg:B0E33_27830"/>
<dbReference type="GO" id="GO:0000298">
    <property type="term" value="F:endopolyphosphatase activity"/>
    <property type="evidence" value="ECO:0007669"/>
    <property type="project" value="TreeGrafter"/>
</dbReference>
<comment type="cofactor">
    <cofactor evidence="1">
        <name>Mg(2+)</name>
        <dbReference type="ChEBI" id="CHEBI:18420"/>
    </cofactor>
</comment>
<evidence type="ECO:0000256" key="4">
    <source>
        <dbReference type="ARBA" id="ARBA00022842"/>
    </source>
</evidence>
<sequence>MAQLYSAIDTRTSWFQNLLLLFRRPSRLQIAALCHRLRDGEREVLLVTTKSTHRWILPKGWPIMSLKAHHTAAVEAFEEAGVIGNAQKKPFASFQSHKGGEGGLQLRTEVLVFLVDVESTTSSFPDKDERDVRWLPIQEAMRLAGDPGLVKVLRKLENLPN</sequence>
<dbReference type="AlphaFoldDB" id="A0A0M6XXK2"/>
<keyword evidence="7" id="KW-1185">Reference proteome</keyword>
<dbReference type="GO" id="GO:0034431">
    <property type="term" value="F:bis(5'-adenosyl)-hexaphosphatase activity"/>
    <property type="evidence" value="ECO:0007669"/>
    <property type="project" value="TreeGrafter"/>
</dbReference>
<feature type="domain" description="Nudix hydrolase" evidence="5">
    <location>
        <begin position="27"/>
        <end position="157"/>
    </location>
</feature>
<dbReference type="GO" id="GO:0046872">
    <property type="term" value="F:metal ion binding"/>
    <property type="evidence" value="ECO:0007669"/>
    <property type="project" value="UniProtKB-KW"/>
</dbReference>
<keyword evidence="3" id="KW-0378">Hydrolase</keyword>